<evidence type="ECO:0000313" key="2">
    <source>
        <dbReference type="EMBL" id="THH40399.1"/>
    </source>
</evidence>
<dbReference type="Proteomes" id="UP000308528">
    <property type="component" value="Unassembled WGS sequence"/>
</dbReference>
<keyword evidence="3" id="KW-1185">Reference proteome</keyword>
<dbReference type="Pfam" id="PF12275">
    <property type="entry name" value="DUF3616"/>
    <property type="match status" value="1"/>
</dbReference>
<evidence type="ECO:0000313" key="3">
    <source>
        <dbReference type="Proteomes" id="UP000308528"/>
    </source>
</evidence>
<dbReference type="OrthoDB" id="423529at2"/>
<evidence type="ECO:0000259" key="1">
    <source>
        <dbReference type="Pfam" id="PF12275"/>
    </source>
</evidence>
<dbReference type="EMBL" id="SRSF01000002">
    <property type="protein sequence ID" value="THH40399.1"/>
    <property type="molecule type" value="Genomic_DNA"/>
</dbReference>
<name>A0A4S4NKQ1_9BACT</name>
<dbReference type="RefSeq" id="WP_136457624.1">
    <property type="nucleotide sequence ID" value="NZ_SRSF01000002.1"/>
</dbReference>
<comment type="caution">
    <text evidence="2">The sequence shown here is derived from an EMBL/GenBank/DDBJ whole genome shotgun (WGS) entry which is preliminary data.</text>
</comment>
<feature type="domain" description="DUF3616" evidence="1">
    <location>
        <begin position="30"/>
        <end position="356"/>
    </location>
</feature>
<proteinExistence type="predicted"/>
<accession>A0A4S4NKQ1</accession>
<dbReference type="InterPro" id="IPR022060">
    <property type="entry name" value="DUF3616"/>
</dbReference>
<gene>
    <name evidence="2" type="ORF">E4021_06600</name>
</gene>
<organism evidence="2 3">
    <name type="scientific">Neolewinella litorea</name>
    <dbReference type="NCBI Taxonomy" id="2562452"/>
    <lineage>
        <taxon>Bacteria</taxon>
        <taxon>Pseudomonadati</taxon>
        <taxon>Bacteroidota</taxon>
        <taxon>Saprospiria</taxon>
        <taxon>Saprospirales</taxon>
        <taxon>Lewinellaceae</taxon>
        <taxon>Neolewinella</taxon>
    </lineage>
</organism>
<dbReference type="AlphaFoldDB" id="A0A4S4NKQ1"/>
<reference evidence="2 3" key="1">
    <citation type="submission" date="2019-04" db="EMBL/GenBank/DDBJ databases">
        <title>Lewinella litorea sp. nov., isolated from a marine sand.</title>
        <authorList>
            <person name="Yoon J.-H."/>
        </authorList>
    </citation>
    <scope>NUCLEOTIDE SEQUENCE [LARGE SCALE GENOMIC DNA]</scope>
    <source>
        <strain evidence="2 3">HSMS-39</strain>
    </source>
</reference>
<sequence>MKMKRRDPVRQVRLTFDKKAKNLQEIRCQLSTSVVVDNTLFVAYDESSAIERLLEEEGGYGSHQTFELADFFDLPDGSEGEMDIEGLAWETPYLWFTGSMSLKRHTPDEDDDDLAGAAALSTISVDRNRFSMGRIPCRVNRKTGIWTPLRQVTIEGKKHTAKLLEGGSDSTVLTELLSTDVHISKFMHIPCKDNGFDIEGLAVHHDRIFIGLRGPVIGGWAVILEFGVHERGDFLHLDGRGHDDKPYRKHFVKLAGMGIREINIDHRTGDVLLLAGPTMDLDGTISAWCIRGGFPEMEVTVCHRPERLYDVTHGGEHAYGKDKAEGMAILADGTHLVIYDSPLPERLVGEEAVLGDVFHP</sequence>
<protein>
    <submittedName>
        <fullName evidence="2">DUF3616 domain-containing protein</fullName>
    </submittedName>
</protein>